<evidence type="ECO:0000313" key="3">
    <source>
        <dbReference type="Proteomes" id="UP000252519"/>
    </source>
</evidence>
<proteinExistence type="predicted"/>
<dbReference type="AlphaFoldDB" id="A0A368GEE3"/>
<reference evidence="2 3" key="1">
    <citation type="submission" date="2014-10" db="EMBL/GenBank/DDBJ databases">
        <title>Draft genome of the hookworm Ancylostoma caninum.</title>
        <authorList>
            <person name="Mitreva M."/>
        </authorList>
    </citation>
    <scope>NUCLEOTIDE SEQUENCE [LARGE SCALE GENOMIC DNA]</scope>
    <source>
        <strain evidence="2 3">Baltimore</strain>
    </source>
</reference>
<organism evidence="2 3">
    <name type="scientific">Ancylostoma caninum</name>
    <name type="common">Dog hookworm</name>
    <dbReference type="NCBI Taxonomy" id="29170"/>
    <lineage>
        <taxon>Eukaryota</taxon>
        <taxon>Metazoa</taxon>
        <taxon>Ecdysozoa</taxon>
        <taxon>Nematoda</taxon>
        <taxon>Chromadorea</taxon>
        <taxon>Rhabditida</taxon>
        <taxon>Rhabditina</taxon>
        <taxon>Rhabditomorpha</taxon>
        <taxon>Strongyloidea</taxon>
        <taxon>Ancylostomatidae</taxon>
        <taxon>Ancylostomatinae</taxon>
        <taxon>Ancylostoma</taxon>
    </lineage>
</organism>
<dbReference type="Proteomes" id="UP000252519">
    <property type="component" value="Unassembled WGS sequence"/>
</dbReference>
<dbReference type="STRING" id="29170.A0A368GEE3"/>
<feature type="compositionally biased region" description="Low complexity" evidence="1">
    <location>
        <begin position="44"/>
        <end position="62"/>
    </location>
</feature>
<dbReference type="EMBL" id="JOJR01000180">
    <property type="protein sequence ID" value="RCN42773.1"/>
    <property type="molecule type" value="Genomic_DNA"/>
</dbReference>
<sequence length="114" mass="12813">MAGGFQMQPHVGDVERMRYIELEKERLRQFEEQKRQQGAAGNTSSAAPSSFNPFAADASSSSEGPKKTSDDLLDLFNVPTQVSSFSHYFQSTFEMRCRVNFTGNGSMKRITYTK</sequence>
<feature type="region of interest" description="Disordered" evidence="1">
    <location>
        <begin position="28"/>
        <end position="71"/>
    </location>
</feature>
<accession>A0A368GEE3</accession>
<comment type="caution">
    <text evidence="2">The sequence shown here is derived from an EMBL/GenBank/DDBJ whole genome shotgun (WGS) entry which is preliminary data.</text>
</comment>
<evidence type="ECO:0000256" key="1">
    <source>
        <dbReference type="SAM" id="MobiDB-lite"/>
    </source>
</evidence>
<evidence type="ECO:0000313" key="2">
    <source>
        <dbReference type="EMBL" id="RCN42773.1"/>
    </source>
</evidence>
<keyword evidence="3" id="KW-1185">Reference proteome</keyword>
<protein>
    <submittedName>
        <fullName evidence="2">Uncharacterized protein</fullName>
    </submittedName>
</protein>
<gene>
    <name evidence="2" type="ORF">ANCCAN_11256</name>
</gene>
<name>A0A368GEE3_ANCCA</name>